<sequence length="401" mass="45830">MILAIVALSFITFAVTSHFLNLYGSFLDTASSTIHTRSESILLRAERPPLRVAIFTAAGNGNLGDNLQIHSWTSHFNAWNMRKYGGRRKIDIYSLSGEFCCYPFDDRRKLVVDSLESLTQFLSKHQPHYMIIGGGGIFGHPHRPFDTRNVTWSQVVAQFPNVKWIIASVGAGEDISEDLTARVSSLIDHAKVVTGRDGPSQQMLQKHISDKNRRVTLLRDPVLVDEEHFPFPPISNDFEHEGASSKQTCWILRKPLTEELVSLMKPHINLEKDLLLAMEEQDKVLDNIFHRKHISVFPTGGQWLWDNLQKHCAYVVTMRFHGAILAFRSQVPTLAIEPLSRKIIQLYQDVYGNTDCVMTHINEKEFAEKFHKCRSVNPSPIVPVLKEMRKQFDQFMDTTFD</sequence>
<dbReference type="Pfam" id="PF04230">
    <property type="entry name" value="PS_pyruv_trans"/>
    <property type="match status" value="1"/>
</dbReference>
<comment type="caution">
    <text evidence="2">The sequence shown here is derived from an EMBL/GenBank/DDBJ whole genome shotgun (WGS) entry which is preliminary data.</text>
</comment>
<name>A0AA88GVG0_NAELO</name>
<gene>
    <name evidence="2" type="ORF">C9374_001929</name>
</gene>
<reference evidence="2 3" key="1">
    <citation type="journal article" date="2018" name="BMC Genomics">
        <title>The genome of Naegleria lovaniensis, the basis for a comparative approach to unravel pathogenicity factors of the human pathogenic amoeba N. fowleri.</title>
        <authorList>
            <person name="Liechti N."/>
            <person name="Schurch N."/>
            <person name="Bruggmann R."/>
            <person name="Wittwer M."/>
        </authorList>
    </citation>
    <scope>NUCLEOTIDE SEQUENCE [LARGE SCALE GENOMIC DNA]</scope>
    <source>
        <strain evidence="2 3">ATCC 30569</strain>
    </source>
</reference>
<dbReference type="EMBL" id="PYSW02000014">
    <property type="protein sequence ID" value="KAG2386894.1"/>
    <property type="molecule type" value="Genomic_DNA"/>
</dbReference>
<organism evidence="2 3">
    <name type="scientific">Naegleria lovaniensis</name>
    <name type="common">Amoeba</name>
    <dbReference type="NCBI Taxonomy" id="51637"/>
    <lineage>
        <taxon>Eukaryota</taxon>
        <taxon>Discoba</taxon>
        <taxon>Heterolobosea</taxon>
        <taxon>Tetramitia</taxon>
        <taxon>Eutetramitia</taxon>
        <taxon>Vahlkampfiidae</taxon>
        <taxon>Naegleria</taxon>
    </lineage>
</organism>
<evidence type="ECO:0000259" key="1">
    <source>
        <dbReference type="Pfam" id="PF04230"/>
    </source>
</evidence>
<proteinExistence type="predicted"/>
<dbReference type="RefSeq" id="XP_044550886.1">
    <property type="nucleotide sequence ID" value="XM_044691290.1"/>
</dbReference>
<dbReference type="Proteomes" id="UP000816034">
    <property type="component" value="Unassembled WGS sequence"/>
</dbReference>
<dbReference type="GeneID" id="68094385"/>
<evidence type="ECO:0000313" key="3">
    <source>
        <dbReference type="Proteomes" id="UP000816034"/>
    </source>
</evidence>
<accession>A0AA88GVG0</accession>
<evidence type="ECO:0000313" key="2">
    <source>
        <dbReference type="EMBL" id="KAG2386894.1"/>
    </source>
</evidence>
<feature type="domain" description="Polysaccharide pyruvyl transferase" evidence="1">
    <location>
        <begin position="103"/>
        <end position="337"/>
    </location>
</feature>
<protein>
    <recommendedName>
        <fullName evidence="1">Polysaccharide pyruvyl transferase domain-containing protein</fullName>
    </recommendedName>
</protein>
<dbReference type="AlphaFoldDB" id="A0AA88GVG0"/>
<keyword evidence="3" id="KW-1185">Reference proteome</keyword>
<dbReference type="InterPro" id="IPR007345">
    <property type="entry name" value="Polysacch_pyruvyl_Trfase"/>
</dbReference>